<gene>
    <name evidence="3" type="primary">PRPF8_2</name>
    <name evidence="3" type="ORF">OS493_018137</name>
</gene>
<dbReference type="Gene3D" id="1.20.80.40">
    <property type="match status" value="1"/>
</dbReference>
<evidence type="ECO:0000259" key="2">
    <source>
        <dbReference type="Pfam" id="PF12134"/>
    </source>
</evidence>
<dbReference type="GO" id="GO:0000244">
    <property type="term" value="P:spliceosomal tri-snRNP complex assembly"/>
    <property type="evidence" value="ECO:0007669"/>
    <property type="project" value="TreeGrafter"/>
</dbReference>
<proteinExistence type="predicted"/>
<dbReference type="GO" id="GO:0030619">
    <property type="term" value="F:U1 snRNA binding"/>
    <property type="evidence" value="ECO:0007669"/>
    <property type="project" value="TreeGrafter"/>
</dbReference>
<evidence type="ECO:0000313" key="4">
    <source>
        <dbReference type="Proteomes" id="UP001163046"/>
    </source>
</evidence>
<dbReference type="EMBL" id="MU827311">
    <property type="protein sequence ID" value="KAJ7360149.1"/>
    <property type="molecule type" value="Genomic_DNA"/>
</dbReference>
<dbReference type="GO" id="GO:0030620">
    <property type="term" value="F:U2 snRNA binding"/>
    <property type="evidence" value="ECO:0007669"/>
    <property type="project" value="TreeGrafter"/>
</dbReference>
<dbReference type="PANTHER" id="PTHR11140:SF0">
    <property type="entry name" value="PRE-MRNA-PROCESSING-SPLICING FACTOR 8"/>
    <property type="match status" value="1"/>
</dbReference>
<reference evidence="3" key="1">
    <citation type="submission" date="2023-01" db="EMBL/GenBank/DDBJ databases">
        <title>Genome assembly of the deep-sea coral Lophelia pertusa.</title>
        <authorList>
            <person name="Herrera S."/>
            <person name="Cordes E."/>
        </authorList>
    </citation>
    <scope>NUCLEOTIDE SEQUENCE</scope>
    <source>
        <strain evidence="3">USNM1676648</strain>
        <tissue evidence="3">Polyp</tissue>
    </source>
</reference>
<dbReference type="Proteomes" id="UP001163046">
    <property type="component" value="Unassembled WGS sequence"/>
</dbReference>
<dbReference type="InterPro" id="IPR021983">
    <property type="entry name" value="PRP8_domainIV"/>
</dbReference>
<dbReference type="GO" id="GO:0017070">
    <property type="term" value="F:U6 snRNA binding"/>
    <property type="evidence" value="ECO:0007669"/>
    <property type="project" value="TreeGrafter"/>
</dbReference>
<comment type="caution">
    <text evidence="3">The sequence shown here is derived from an EMBL/GenBank/DDBJ whole genome shotgun (WGS) entry which is preliminary data.</text>
</comment>
<evidence type="ECO:0000313" key="3">
    <source>
        <dbReference type="EMBL" id="KAJ7360149.1"/>
    </source>
</evidence>
<dbReference type="PANTHER" id="PTHR11140">
    <property type="entry name" value="PRE-MRNA SPLICING FACTOR PRP8"/>
    <property type="match status" value="1"/>
</dbReference>
<keyword evidence="1" id="KW-0732">Signal</keyword>
<dbReference type="OrthoDB" id="5989970at2759"/>
<dbReference type="InterPro" id="IPR027652">
    <property type="entry name" value="PRP8"/>
</dbReference>
<dbReference type="Pfam" id="PF12134">
    <property type="entry name" value="PRP8_domainIV"/>
    <property type="match status" value="1"/>
</dbReference>
<evidence type="ECO:0000256" key="1">
    <source>
        <dbReference type="SAM" id="SignalP"/>
    </source>
</evidence>
<accession>A0A9W9YNM2</accession>
<keyword evidence="4" id="KW-1185">Reference proteome</keyword>
<dbReference type="SUPFAM" id="SSF53098">
    <property type="entry name" value="Ribonuclease H-like"/>
    <property type="match status" value="1"/>
</dbReference>
<dbReference type="GO" id="GO:0030623">
    <property type="term" value="F:U5 snRNA binding"/>
    <property type="evidence" value="ECO:0007669"/>
    <property type="project" value="TreeGrafter"/>
</dbReference>
<dbReference type="InterPro" id="IPR043173">
    <property type="entry name" value="Prp8_domainIV_fingers"/>
</dbReference>
<name>A0A9W9YNM2_9CNID</name>
<feature type="domain" description="PRP8" evidence="2">
    <location>
        <begin position="2"/>
        <end position="54"/>
    </location>
</feature>
<organism evidence="3 4">
    <name type="scientific">Desmophyllum pertusum</name>
    <dbReference type="NCBI Taxonomy" id="174260"/>
    <lineage>
        <taxon>Eukaryota</taxon>
        <taxon>Metazoa</taxon>
        <taxon>Cnidaria</taxon>
        <taxon>Anthozoa</taxon>
        <taxon>Hexacorallia</taxon>
        <taxon>Scleractinia</taxon>
        <taxon>Caryophylliina</taxon>
        <taxon>Caryophylliidae</taxon>
        <taxon>Desmophyllum</taxon>
    </lineage>
</organism>
<feature type="signal peptide" evidence="1">
    <location>
        <begin position="1"/>
        <end position="17"/>
    </location>
</feature>
<dbReference type="GO" id="GO:0097157">
    <property type="term" value="F:pre-mRNA intronic binding"/>
    <property type="evidence" value="ECO:0007669"/>
    <property type="project" value="TreeGrafter"/>
</dbReference>
<sequence>MAFLHLILILRALHINADRTKVILKPNKTTITEPHHIWNEEWVPVEVALKDLILADYGKKNKEEKDWPVQPSQLSVLSEDDSELRKATGCTNAIVQGKVFEPLFSCYSSWDDLRKAVAWRVAQVPESIPKGPLTVAKVIAAKSVIIKAVQHEVFPEELAVLDL</sequence>
<dbReference type="GO" id="GO:0071013">
    <property type="term" value="C:catalytic step 2 spliceosome"/>
    <property type="evidence" value="ECO:0007669"/>
    <property type="project" value="TreeGrafter"/>
</dbReference>
<dbReference type="GO" id="GO:0005682">
    <property type="term" value="C:U5 snRNP"/>
    <property type="evidence" value="ECO:0007669"/>
    <property type="project" value="TreeGrafter"/>
</dbReference>
<protein>
    <submittedName>
        <fullName evidence="3">Pre-mRNA-processing-splicing factor 8</fullName>
    </submittedName>
</protein>
<dbReference type="InterPro" id="IPR012337">
    <property type="entry name" value="RNaseH-like_sf"/>
</dbReference>
<feature type="chain" id="PRO_5040996423" evidence="1">
    <location>
        <begin position="18"/>
        <end position="163"/>
    </location>
</feature>
<dbReference type="AlphaFoldDB" id="A0A9W9YNM2"/>